<keyword evidence="2" id="KW-0378">Hydrolase</keyword>
<evidence type="ECO:0000313" key="3">
    <source>
        <dbReference type="Proteomes" id="UP001284601"/>
    </source>
</evidence>
<gene>
    <name evidence="2" type="ORF">R7226_01540</name>
</gene>
<dbReference type="InterPro" id="IPR001650">
    <property type="entry name" value="Helicase_C-like"/>
</dbReference>
<feature type="domain" description="Helicase C-terminal" evidence="1">
    <location>
        <begin position="818"/>
        <end position="987"/>
    </location>
</feature>
<keyword evidence="3" id="KW-1185">Reference proteome</keyword>
<dbReference type="RefSeq" id="WP_318595262.1">
    <property type="nucleotide sequence ID" value="NZ_JAWSTH010000002.1"/>
</dbReference>
<dbReference type="InterPro" id="IPR027417">
    <property type="entry name" value="P-loop_NTPase"/>
</dbReference>
<dbReference type="EMBL" id="JAWSTH010000002">
    <property type="protein sequence ID" value="MDW5593001.1"/>
    <property type="molecule type" value="Genomic_DNA"/>
</dbReference>
<dbReference type="Gene3D" id="3.40.50.10810">
    <property type="entry name" value="Tandem AAA-ATPase domain"/>
    <property type="match status" value="1"/>
</dbReference>
<dbReference type="InterPro" id="IPR038718">
    <property type="entry name" value="SNF2-like_sf"/>
</dbReference>
<organism evidence="2 3">
    <name type="scientific">Conexibacter stalactiti</name>
    <dbReference type="NCBI Taxonomy" id="1940611"/>
    <lineage>
        <taxon>Bacteria</taxon>
        <taxon>Bacillati</taxon>
        <taxon>Actinomycetota</taxon>
        <taxon>Thermoleophilia</taxon>
        <taxon>Solirubrobacterales</taxon>
        <taxon>Conexibacteraceae</taxon>
        <taxon>Conexibacter</taxon>
    </lineage>
</organism>
<dbReference type="Gene3D" id="3.40.50.300">
    <property type="entry name" value="P-loop containing nucleotide triphosphate hydrolases"/>
    <property type="match status" value="1"/>
</dbReference>
<protein>
    <submittedName>
        <fullName evidence="2">Helicase-related protein</fullName>
    </submittedName>
</protein>
<accession>A0ABU4HI58</accession>
<reference evidence="3" key="1">
    <citation type="submission" date="2023-07" db="EMBL/GenBank/DDBJ databases">
        <title>Conexibacter stalactiti sp. nov., isolated from stalactites in a lava cave and emended description of the genus Conexibacter.</title>
        <authorList>
            <person name="Lee S.D."/>
        </authorList>
    </citation>
    <scope>NUCLEOTIDE SEQUENCE [LARGE SCALE GENOMIC DNA]</scope>
    <source>
        <strain evidence="3">KCTC 39840</strain>
    </source>
</reference>
<evidence type="ECO:0000313" key="2">
    <source>
        <dbReference type="EMBL" id="MDW5593001.1"/>
    </source>
</evidence>
<dbReference type="PROSITE" id="PS51194">
    <property type="entry name" value="HELICASE_CTER"/>
    <property type="match status" value="1"/>
</dbReference>
<comment type="caution">
    <text evidence="2">The sequence shown here is derived from an EMBL/GenBank/DDBJ whole genome shotgun (WGS) entry which is preliminary data.</text>
</comment>
<dbReference type="GO" id="GO:0004386">
    <property type="term" value="F:helicase activity"/>
    <property type="evidence" value="ECO:0007669"/>
    <property type="project" value="UniProtKB-KW"/>
</dbReference>
<dbReference type="Proteomes" id="UP001284601">
    <property type="component" value="Unassembled WGS sequence"/>
</dbReference>
<keyword evidence="2" id="KW-0347">Helicase</keyword>
<dbReference type="Pfam" id="PF00271">
    <property type="entry name" value="Helicase_C"/>
    <property type="match status" value="1"/>
</dbReference>
<sequence>MTDTNTRTRAADWWDITRRPRDQQSEPRLFERGEAKTTDAWKQLLRCLGANAGRGLPPLSSDARQRLAENQSVDPNDATTWSTRDAHVSAVLQRHGIELAGRKVSEEARVRLIEQQRVADRDAGLDWATITTPAETLDERLKAALAATIDTDDPQLYAYERDKARAVARRHRLDVDTIDDLARYALVSAERFDALDPRCWQIGSPRWGEAVTNSMGIVEAVDRPVGVFLHPVDGTRGGWALTPTFSADMIRLILQLGGAIEKSLQKAAIPRLNSDDLLHAINQQVLETPTVPLYQLRRPPRTPEQLKDALLDEADLDVNVGPVVDPRDKWGRIRVRRLGEAVDLAVVTNHARQFPNRLLGRGAAGSRKDGSPGRAMALGEAVAVAAQRELPVVLGQAATEALDGRVRVGRMAGRPGELTITTAAIFTATSRRLAVDRAIPQLRALKQAGTAVSLDPTAVETIAMSLARPLADDPILLGRQQAVTPLMVLGSGLNASQTATGKTIMAGRAIYHRAVTTPRFRGMLVAQALLLPQWREELTRGAPERRLPPLAPNVRVVTIEEASSVSAQLQQADRDAGDEALLLLVSKSMLERFPHELAALRYHLLLVEEAQSYRNPATEAHRSLRELRMRAVLDCWLLSATPKSKRSEEIDILVGLAIGDEVMIDERPNVREAGDLVREENAHRVRIGYGPHMVRVTKNDMRPWMPEVRPARAMPVEPDGALADLLQAIREGGQRAYGKLVALLRRARALEPGSAAHRAALAEIARAQGVVLGNVGVFLDASVDPETLLHSRAALAIALARDGLVEPAVRGGGDGLPLLRGAVAEVLNDAAAGGVQTLVFAERVNCLHQLAGTLRDRHGLEAHVGDGSVDPETFAEIKRRFLAGEFSTLLLSSVGQEGHNLQTASLTCNLDFPWTTPPLEQRLGRAARPGATSPVIDVINPYIKGGAIEHVVSILAPRGAESHHLLDGFEGMRPADSAVASQLGEITAQVAASRHDEGRAVTAAKLRVAAAVFGSNANS</sequence>
<dbReference type="SUPFAM" id="SSF52540">
    <property type="entry name" value="P-loop containing nucleoside triphosphate hydrolases"/>
    <property type="match status" value="1"/>
</dbReference>
<proteinExistence type="predicted"/>
<name>A0ABU4HI58_9ACTN</name>
<keyword evidence="2" id="KW-0067">ATP-binding</keyword>
<evidence type="ECO:0000259" key="1">
    <source>
        <dbReference type="PROSITE" id="PS51194"/>
    </source>
</evidence>
<keyword evidence="2" id="KW-0547">Nucleotide-binding</keyword>
<dbReference type="SMART" id="SM00490">
    <property type="entry name" value="HELICc"/>
    <property type="match status" value="1"/>
</dbReference>